<feature type="region of interest" description="Disordered" evidence="1">
    <location>
        <begin position="576"/>
        <end position="648"/>
    </location>
</feature>
<feature type="compositionally biased region" description="Low complexity" evidence="1">
    <location>
        <begin position="423"/>
        <end position="444"/>
    </location>
</feature>
<feature type="region of interest" description="Disordered" evidence="1">
    <location>
        <begin position="93"/>
        <end position="236"/>
    </location>
</feature>
<name>A0A165H0Z3_XYLHT</name>
<feature type="compositionally biased region" description="Basic and acidic residues" evidence="1">
    <location>
        <begin position="227"/>
        <end position="236"/>
    </location>
</feature>
<feature type="compositionally biased region" description="Low complexity" evidence="1">
    <location>
        <begin position="285"/>
        <end position="295"/>
    </location>
</feature>
<sequence>MTVQDLKGQADTTVPERTRLHITPLNETLLKAYIPPSLLPSATNISFHSLQTFPERIYGYVELPTADAERIKKKLNGAILKGSKVRIEEAAPKKFDPADPPATAVEVGAGLDQGKDKSEKLDELNEGKLPEPSKKRKREDGVLPGFQLPDNRNVKRGWTEPPSYKKNRKMTKKEEQKHKKRTQKSLYTPNPECLFRTTLPPNVASSVHADGSESGAKAKKGKLTGESGRETTVHEFANTKKELSFLKQAGAAAEGAKSPLAYVDGKGWVDEQGNLVEEPKKGKKGVPVGVKGVGKLPKERFVRMDSESEDSEAESEESEDSEDSSEDGADDRKRIEDETSSSGSSSEEEESEASQSSSESESDDEESESEAEEVAAKKTTSASKPTVQIASTKKSQASKDASSESDSESASASSSAEEESSSEESASSLPQPQPSSSSSSSKPAVIKDQAPDAEAMDIDSPATAEEQEIHPLEALFKKRPPPSISAPSSHAAGEGPSSSRSHQQPAGQPEEESSGFGFSFFGADEEDEPDVTADHAAPSDSHLPVASAPSAFYTDAHAHAHADDRYLRWNAEGDVVDHDADHDGYDVDDEYAGADADAGGQEGQESAFAKWFWENRGDTNRGWKRRRREAAKEQRQRENRRFGKKLFG</sequence>
<dbReference type="GeneID" id="28897737"/>
<reference evidence="2 3" key="1">
    <citation type="journal article" date="2016" name="Fungal Biol.">
        <title>The genome of Xylona heveae provides a window into fungal endophytism.</title>
        <authorList>
            <person name="Gazis R."/>
            <person name="Kuo A."/>
            <person name="Riley R."/>
            <person name="LaButti K."/>
            <person name="Lipzen A."/>
            <person name="Lin J."/>
            <person name="Amirebrahimi M."/>
            <person name="Hesse C.N."/>
            <person name="Spatafora J.W."/>
            <person name="Henrissat B."/>
            <person name="Hainaut M."/>
            <person name="Grigoriev I.V."/>
            <person name="Hibbett D.S."/>
        </authorList>
    </citation>
    <scope>NUCLEOTIDE SEQUENCE [LARGE SCALE GENOMIC DNA]</scope>
    <source>
        <strain evidence="2 3">TC161</strain>
    </source>
</reference>
<evidence type="ECO:0000313" key="3">
    <source>
        <dbReference type="Proteomes" id="UP000076632"/>
    </source>
</evidence>
<feature type="compositionally biased region" description="Basic and acidic residues" evidence="1">
    <location>
        <begin position="296"/>
        <end position="306"/>
    </location>
</feature>
<dbReference type="OrthoDB" id="3595585at2759"/>
<dbReference type="STRING" id="1328760.A0A165H0Z3"/>
<feature type="compositionally biased region" description="Acidic residues" evidence="1">
    <location>
        <begin position="360"/>
        <end position="373"/>
    </location>
</feature>
<gene>
    <name evidence="2" type="ORF">L228DRAFT_247251</name>
</gene>
<protein>
    <recommendedName>
        <fullName evidence="4">RRM domain-containing protein</fullName>
    </recommendedName>
</protein>
<feature type="compositionally biased region" description="Basic and acidic residues" evidence="1">
    <location>
        <begin position="113"/>
        <end position="141"/>
    </location>
</feature>
<evidence type="ECO:0000256" key="1">
    <source>
        <dbReference type="SAM" id="MobiDB-lite"/>
    </source>
</evidence>
<keyword evidence="3" id="KW-1185">Reference proteome</keyword>
<dbReference type="RefSeq" id="XP_018188405.1">
    <property type="nucleotide sequence ID" value="XM_018332600.1"/>
</dbReference>
<dbReference type="OMA" id="AKWFWEN"/>
<feature type="compositionally biased region" description="Polar residues" evidence="1">
    <location>
        <begin position="378"/>
        <end position="392"/>
    </location>
</feature>
<accession>A0A165H0Z3</accession>
<dbReference type="InParanoid" id="A0A165H0Z3"/>
<feature type="compositionally biased region" description="Acidic residues" evidence="1">
    <location>
        <begin position="307"/>
        <end position="329"/>
    </location>
</feature>
<dbReference type="EMBL" id="KV407458">
    <property type="protein sequence ID" value="KZF22850.1"/>
    <property type="molecule type" value="Genomic_DNA"/>
</dbReference>
<dbReference type="AlphaFoldDB" id="A0A165H0Z3"/>
<evidence type="ECO:0000313" key="2">
    <source>
        <dbReference type="EMBL" id="KZF22850.1"/>
    </source>
</evidence>
<organism evidence="2 3">
    <name type="scientific">Xylona heveae (strain CBS 132557 / TC161)</name>
    <dbReference type="NCBI Taxonomy" id="1328760"/>
    <lineage>
        <taxon>Eukaryota</taxon>
        <taxon>Fungi</taxon>
        <taxon>Dikarya</taxon>
        <taxon>Ascomycota</taxon>
        <taxon>Pezizomycotina</taxon>
        <taxon>Xylonomycetes</taxon>
        <taxon>Xylonales</taxon>
        <taxon>Xylonaceae</taxon>
        <taxon>Xylona</taxon>
    </lineage>
</organism>
<proteinExistence type="predicted"/>
<feature type="compositionally biased region" description="Basic and acidic residues" evidence="1">
    <location>
        <begin position="576"/>
        <end position="585"/>
    </location>
</feature>
<evidence type="ECO:0008006" key="4">
    <source>
        <dbReference type="Google" id="ProtNLM"/>
    </source>
</evidence>
<feature type="compositionally biased region" description="Basic and acidic residues" evidence="1">
    <location>
        <begin position="630"/>
        <end position="641"/>
    </location>
</feature>
<dbReference type="Proteomes" id="UP000076632">
    <property type="component" value="Unassembled WGS sequence"/>
</dbReference>
<feature type="region of interest" description="Disordered" evidence="1">
    <location>
        <begin position="273"/>
        <end position="546"/>
    </location>
</feature>
<feature type="compositionally biased region" description="Polar residues" evidence="1">
    <location>
        <begin position="496"/>
        <end position="506"/>
    </location>
</feature>